<dbReference type="RefSeq" id="WP_118427108.1">
    <property type="nucleotide sequence ID" value="NZ_QRPD01000004.1"/>
</dbReference>
<protein>
    <submittedName>
        <fullName evidence="1">Uncharacterized protein</fullName>
    </submittedName>
</protein>
<comment type="caution">
    <text evidence="1">The sequence shown here is derived from an EMBL/GenBank/DDBJ whole genome shotgun (WGS) entry which is preliminary data.</text>
</comment>
<dbReference type="Proteomes" id="UP000283325">
    <property type="component" value="Unassembled WGS sequence"/>
</dbReference>
<accession>A0A415N147</accession>
<sequence length="66" mass="7438">MYKNSEGYVDPTAGAAMATVKREENAELNDRNHRLIQVIRNIVDIAGFEIVGRVTLKHKKSGKVFH</sequence>
<organism evidence="1 2">
    <name type="scientific">Dorea formicigenerans</name>
    <dbReference type="NCBI Taxonomy" id="39486"/>
    <lineage>
        <taxon>Bacteria</taxon>
        <taxon>Bacillati</taxon>
        <taxon>Bacillota</taxon>
        <taxon>Clostridia</taxon>
        <taxon>Lachnospirales</taxon>
        <taxon>Lachnospiraceae</taxon>
        <taxon>Dorea</taxon>
    </lineage>
</organism>
<dbReference type="EMBL" id="QRPD01000004">
    <property type="protein sequence ID" value="RHL88570.1"/>
    <property type="molecule type" value="Genomic_DNA"/>
</dbReference>
<reference evidence="1 2" key="1">
    <citation type="submission" date="2018-08" db="EMBL/GenBank/DDBJ databases">
        <title>A genome reference for cultivated species of the human gut microbiota.</title>
        <authorList>
            <person name="Zou Y."/>
            <person name="Xue W."/>
            <person name="Luo G."/>
        </authorList>
    </citation>
    <scope>NUCLEOTIDE SEQUENCE [LARGE SCALE GENOMIC DNA]</scope>
    <source>
        <strain evidence="1 2">AF36-1BH</strain>
    </source>
</reference>
<gene>
    <name evidence="1" type="ORF">DWZ98_05960</name>
</gene>
<evidence type="ECO:0000313" key="1">
    <source>
        <dbReference type="EMBL" id="RHL88570.1"/>
    </source>
</evidence>
<name>A0A415N147_9FIRM</name>
<proteinExistence type="predicted"/>
<dbReference type="AlphaFoldDB" id="A0A415N147"/>
<evidence type="ECO:0000313" key="2">
    <source>
        <dbReference type="Proteomes" id="UP000283325"/>
    </source>
</evidence>